<accession>A0A9D4RTU1</accession>
<evidence type="ECO:0000313" key="5">
    <source>
        <dbReference type="Proteomes" id="UP000828390"/>
    </source>
</evidence>
<gene>
    <name evidence="4" type="ORF">DPMN_002277</name>
</gene>
<feature type="domain" description="E3 ubiquitin-protein ligase APD1-4 middle" evidence="3">
    <location>
        <begin position="212"/>
        <end position="313"/>
    </location>
</feature>
<organism evidence="4 5">
    <name type="scientific">Dreissena polymorpha</name>
    <name type="common">Zebra mussel</name>
    <name type="synonym">Mytilus polymorpha</name>
    <dbReference type="NCBI Taxonomy" id="45954"/>
    <lineage>
        <taxon>Eukaryota</taxon>
        <taxon>Metazoa</taxon>
        <taxon>Spiralia</taxon>
        <taxon>Lophotrochozoa</taxon>
        <taxon>Mollusca</taxon>
        <taxon>Bivalvia</taxon>
        <taxon>Autobranchia</taxon>
        <taxon>Heteroconchia</taxon>
        <taxon>Euheterodonta</taxon>
        <taxon>Imparidentia</taxon>
        <taxon>Neoheterodontei</taxon>
        <taxon>Myida</taxon>
        <taxon>Dreissenoidea</taxon>
        <taxon>Dreissenidae</taxon>
        <taxon>Dreissena</taxon>
    </lineage>
</organism>
<keyword evidence="2" id="KW-0472">Membrane</keyword>
<name>A0A9D4RTU1_DREPO</name>
<dbReference type="AlphaFoldDB" id="A0A9D4RTU1"/>
<keyword evidence="2" id="KW-1133">Transmembrane helix</keyword>
<feature type="transmembrane region" description="Helical" evidence="2">
    <location>
        <begin position="62"/>
        <end position="84"/>
    </location>
</feature>
<feature type="compositionally biased region" description="Basic and acidic residues" evidence="1">
    <location>
        <begin position="460"/>
        <end position="469"/>
    </location>
</feature>
<sequence length="469" mass="51540">MGPDQCEDCCCGGMMGPDQCEDCCCGGMMGPDQCENCCYSCVCGSCGVAFCCRSTNKTRIQLLWVSLILSTAASCVILACVVYSPSNLSASPSDMRPITNNINFLFCEEVVVTSSGLPFDGYVMSAHALSERTVTNFTQTTAVFIEQGSFNYLSMYLLNYSRIELRFNSQIAMTFFLIKGTSQFRKWQHDEDCADCYIDKIALQPKNLSLFAFSVTADDDYFFVYRAAYLEQTWVDISLNINRSVFVLDHTPRACLLQQECDLLLSKPDDVVVISLQPGNLGEFKHANLTTKCAPRIWAYLVLHGLPVLLIGVCLSVIIQRCCSSPSGTPDERSPLLYSAGLPPDYNTITASPPKYEDIMHDDSPPPYAQVVRDLGTYGIQADGAQTHSHGMQTETSHRHSYGIQADSDVRPHVHLPVGTTPHGHAGIHGGLQSTLAAMSGYHRGPASSHRPCDNNISRATHDRVRNSL</sequence>
<evidence type="ECO:0000313" key="4">
    <source>
        <dbReference type="EMBL" id="KAH3878387.1"/>
    </source>
</evidence>
<dbReference type="Proteomes" id="UP000828390">
    <property type="component" value="Unassembled WGS sequence"/>
</dbReference>
<dbReference type="PANTHER" id="PTHR39077:SF1">
    <property type="entry name" value="E3 UBIQUITIN-PROTEIN LIGASE APD1-4 MIDDLE DOMAIN-CONTAINING PROTEIN"/>
    <property type="match status" value="1"/>
</dbReference>
<reference evidence="4" key="1">
    <citation type="journal article" date="2019" name="bioRxiv">
        <title>The Genome of the Zebra Mussel, Dreissena polymorpha: A Resource for Invasive Species Research.</title>
        <authorList>
            <person name="McCartney M.A."/>
            <person name="Auch B."/>
            <person name="Kono T."/>
            <person name="Mallez S."/>
            <person name="Zhang Y."/>
            <person name="Obille A."/>
            <person name="Becker A."/>
            <person name="Abrahante J.E."/>
            <person name="Garbe J."/>
            <person name="Badalamenti J.P."/>
            <person name="Herman A."/>
            <person name="Mangelson H."/>
            <person name="Liachko I."/>
            <person name="Sullivan S."/>
            <person name="Sone E.D."/>
            <person name="Koren S."/>
            <person name="Silverstein K.A.T."/>
            <person name="Beckman K.B."/>
            <person name="Gohl D.M."/>
        </authorList>
    </citation>
    <scope>NUCLEOTIDE SEQUENCE</scope>
    <source>
        <strain evidence="4">Duluth1</strain>
        <tissue evidence="4">Whole animal</tissue>
    </source>
</reference>
<evidence type="ECO:0000256" key="2">
    <source>
        <dbReference type="SAM" id="Phobius"/>
    </source>
</evidence>
<dbReference type="PANTHER" id="PTHR39077">
    <property type="entry name" value="DUF4793 DOMAIN-CONTAINING PROTEIN"/>
    <property type="match status" value="1"/>
</dbReference>
<reference evidence="4" key="2">
    <citation type="submission" date="2020-11" db="EMBL/GenBank/DDBJ databases">
        <authorList>
            <person name="McCartney M.A."/>
            <person name="Auch B."/>
            <person name="Kono T."/>
            <person name="Mallez S."/>
            <person name="Becker A."/>
            <person name="Gohl D.M."/>
            <person name="Silverstein K.A.T."/>
            <person name="Koren S."/>
            <person name="Bechman K.B."/>
            <person name="Herman A."/>
            <person name="Abrahante J.E."/>
            <person name="Garbe J."/>
        </authorList>
    </citation>
    <scope>NUCLEOTIDE SEQUENCE</scope>
    <source>
        <strain evidence="4">Duluth1</strain>
        <tissue evidence="4">Whole animal</tissue>
    </source>
</reference>
<feature type="transmembrane region" description="Helical" evidence="2">
    <location>
        <begin position="297"/>
        <end position="319"/>
    </location>
</feature>
<dbReference type="EMBL" id="JAIWYP010000001">
    <property type="protein sequence ID" value="KAH3878387.1"/>
    <property type="molecule type" value="Genomic_DNA"/>
</dbReference>
<keyword evidence="5" id="KW-1185">Reference proteome</keyword>
<dbReference type="InterPro" id="IPR032010">
    <property type="entry name" value="APD1-4_M"/>
</dbReference>
<feature type="region of interest" description="Disordered" evidence="1">
    <location>
        <begin position="441"/>
        <end position="469"/>
    </location>
</feature>
<protein>
    <recommendedName>
        <fullName evidence="3">E3 ubiquitin-protein ligase APD1-4 middle domain-containing protein</fullName>
    </recommendedName>
</protein>
<dbReference type="Pfam" id="PF16041">
    <property type="entry name" value="APD1-4_M"/>
    <property type="match status" value="1"/>
</dbReference>
<comment type="caution">
    <text evidence="4">The sequence shown here is derived from an EMBL/GenBank/DDBJ whole genome shotgun (WGS) entry which is preliminary data.</text>
</comment>
<dbReference type="OrthoDB" id="6375539at2759"/>
<evidence type="ECO:0000256" key="1">
    <source>
        <dbReference type="SAM" id="MobiDB-lite"/>
    </source>
</evidence>
<evidence type="ECO:0000259" key="3">
    <source>
        <dbReference type="Pfam" id="PF16041"/>
    </source>
</evidence>
<proteinExistence type="predicted"/>
<keyword evidence="2" id="KW-0812">Transmembrane</keyword>